<sequence length="302" mass="34353">MYGKCLFCSGKILPKDILHCSFCDSVTHCKCAGISDSSFKEFQNASGFLWSCDSCQDQDCNSTINAQIKDIKARVDERTTDCDVDGKMSILQDNLSKSFAEALKDMIAKNNDILVNKMEALQVDLKKSYSDALKDVVVDKVVNVNDKMVNINDGIQSLKNELLVTKDTIKSLSEAEERSCNIIIFKLKESNDQSFSDGKRQDVERIARILQTLINDKIDKSSIIKHYRLGKKSDKIRPLLVQLNSKVLKNLIMKNLSNLKKLNEDLKRISISHDLTREKRAEYKKWIEIAKEKEAAEKEDFV</sequence>
<reference evidence="5" key="3">
    <citation type="submission" date="2015-06" db="UniProtKB">
        <authorList>
            <consortium name="EnsemblMetazoa"/>
        </authorList>
    </citation>
    <scope>IDENTIFICATION</scope>
</reference>
<keyword evidence="1" id="KW-0479">Metal-binding</keyword>
<gene>
    <name evidence="5" type="primary">20201735</name>
    <name evidence="4" type="ORF">HELRODRAFT_166963</name>
</gene>
<evidence type="ECO:0000313" key="5">
    <source>
        <dbReference type="EnsemblMetazoa" id="HelroP166963"/>
    </source>
</evidence>
<dbReference type="PANTHER" id="PTHR37445:SF3">
    <property type="entry name" value="ZINC FINGER PHD-TYPE DOMAIN-CONTAINING PROTEIN"/>
    <property type="match status" value="1"/>
</dbReference>
<dbReference type="EnsemblMetazoa" id="HelroT166963">
    <property type="protein sequence ID" value="HelroP166963"/>
    <property type="gene ID" value="HelroG166963"/>
</dbReference>
<dbReference type="RefSeq" id="XP_009010367.1">
    <property type="nucleotide sequence ID" value="XM_009012119.1"/>
</dbReference>
<evidence type="ECO:0000313" key="4">
    <source>
        <dbReference type="EMBL" id="ESO11879.1"/>
    </source>
</evidence>
<name>T1EYT5_HELRO</name>
<dbReference type="GO" id="GO:0008270">
    <property type="term" value="F:zinc ion binding"/>
    <property type="evidence" value="ECO:0007669"/>
    <property type="project" value="UniProtKB-KW"/>
</dbReference>
<dbReference type="PANTHER" id="PTHR37445">
    <property type="entry name" value="PROTEIN CBG24663"/>
    <property type="match status" value="1"/>
</dbReference>
<dbReference type="KEGG" id="hro:HELRODRAFT_166963"/>
<dbReference type="InterPro" id="IPR019786">
    <property type="entry name" value="Zinc_finger_PHD-type_CS"/>
</dbReference>
<dbReference type="SUPFAM" id="SSF57903">
    <property type="entry name" value="FYVE/PHD zinc finger"/>
    <property type="match status" value="1"/>
</dbReference>
<organism evidence="5 6">
    <name type="scientific">Helobdella robusta</name>
    <name type="common">Californian leech</name>
    <dbReference type="NCBI Taxonomy" id="6412"/>
    <lineage>
        <taxon>Eukaryota</taxon>
        <taxon>Metazoa</taxon>
        <taxon>Spiralia</taxon>
        <taxon>Lophotrochozoa</taxon>
        <taxon>Annelida</taxon>
        <taxon>Clitellata</taxon>
        <taxon>Hirudinea</taxon>
        <taxon>Rhynchobdellida</taxon>
        <taxon>Glossiphoniidae</taxon>
        <taxon>Helobdella</taxon>
    </lineage>
</organism>
<protein>
    <recommendedName>
        <fullName evidence="7">Zinc finger PHD-type domain-containing protein</fullName>
    </recommendedName>
</protein>
<dbReference type="EMBL" id="AMQM01002612">
    <property type="status" value="NOT_ANNOTATED_CDS"/>
    <property type="molecule type" value="Genomic_DNA"/>
</dbReference>
<evidence type="ECO:0000313" key="6">
    <source>
        <dbReference type="Proteomes" id="UP000015101"/>
    </source>
</evidence>
<evidence type="ECO:0000256" key="2">
    <source>
        <dbReference type="ARBA" id="ARBA00022771"/>
    </source>
</evidence>
<evidence type="ECO:0008006" key="7">
    <source>
        <dbReference type="Google" id="ProtNLM"/>
    </source>
</evidence>
<reference evidence="6" key="1">
    <citation type="submission" date="2012-12" db="EMBL/GenBank/DDBJ databases">
        <authorList>
            <person name="Hellsten U."/>
            <person name="Grimwood J."/>
            <person name="Chapman J.A."/>
            <person name="Shapiro H."/>
            <person name="Aerts A."/>
            <person name="Otillar R.P."/>
            <person name="Terry A.Y."/>
            <person name="Boore J.L."/>
            <person name="Simakov O."/>
            <person name="Marletaz F."/>
            <person name="Cho S.-J."/>
            <person name="Edsinger-Gonzales E."/>
            <person name="Havlak P."/>
            <person name="Kuo D.-H."/>
            <person name="Larsson T."/>
            <person name="Lv J."/>
            <person name="Arendt D."/>
            <person name="Savage R."/>
            <person name="Osoegawa K."/>
            <person name="de Jong P."/>
            <person name="Lindberg D.R."/>
            <person name="Seaver E.C."/>
            <person name="Weisblat D.A."/>
            <person name="Putnam N.H."/>
            <person name="Grigoriev I.V."/>
            <person name="Rokhsar D.S."/>
        </authorList>
    </citation>
    <scope>NUCLEOTIDE SEQUENCE</scope>
</reference>
<keyword evidence="2" id="KW-0863">Zinc-finger</keyword>
<proteinExistence type="predicted"/>
<evidence type="ECO:0000256" key="3">
    <source>
        <dbReference type="ARBA" id="ARBA00022833"/>
    </source>
</evidence>
<dbReference type="InParanoid" id="T1EYT5"/>
<dbReference type="CTD" id="20201735"/>
<keyword evidence="6" id="KW-1185">Reference proteome</keyword>
<accession>T1EYT5</accession>
<dbReference type="Proteomes" id="UP000015101">
    <property type="component" value="Unassembled WGS sequence"/>
</dbReference>
<dbReference type="PROSITE" id="PS01359">
    <property type="entry name" value="ZF_PHD_1"/>
    <property type="match status" value="1"/>
</dbReference>
<dbReference type="HOGENOM" id="CLU_000680_29_0_1"/>
<dbReference type="InterPro" id="IPR011011">
    <property type="entry name" value="Znf_FYVE_PHD"/>
</dbReference>
<dbReference type="EMBL" id="KB095812">
    <property type="protein sequence ID" value="ESO11879.1"/>
    <property type="molecule type" value="Genomic_DNA"/>
</dbReference>
<reference evidence="4 6" key="2">
    <citation type="journal article" date="2013" name="Nature">
        <title>Insights into bilaterian evolution from three spiralian genomes.</title>
        <authorList>
            <person name="Simakov O."/>
            <person name="Marletaz F."/>
            <person name="Cho S.J."/>
            <person name="Edsinger-Gonzales E."/>
            <person name="Havlak P."/>
            <person name="Hellsten U."/>
            <person name="Kuo D.H."/>
            <person name="Larsson T."/>
            <person name="Lv J."/>
            <person name="Arendt D."/>
            <person name="Savage R."/>
            <person name="Osoegawa K."/>
            <person name="de Jong P."/>
            <person name="Grimwood J."/>
            <person name="Chapman J.A."/>
            <person name="Shapiro H."/>
            <person name="Aerts A."/>
            <person name="Otillar R.P."/>
            <person name="Terry A.Y."/>
            <person name="Boore J.L."/>
            <person name="Grigoriev I.V."/>
            <person name="Lindberg D.R."/>
            <person name="Seaver E.C."/>
            <person name="Weisblat D.A."/>
            <person name="Putnam N.H."/>
            <person name="Rokhsar D.S."/>
        </authorList>
    </citation>
    <scope>NUCLEOTIDE SEQUENCE</scope>
</reference>
<dbReference type="AlphaFoldDB" id="T1EYT5"/>
<dbReference type="GeneID" id="20201735"/>
<dbReference type="OrthoDB" id="6089128at2759"/>
<evidence type="ECO:0000256" key="1">
    <source>
        <dbReference type="ARBA" id="ARBA00022723"/>
    </source>
</evidence>
<dbReference type="OMA" id="QNENARH"/>
<keyword evidence="3" id="KW-0862">Zinc</keyword>